<reference evidence="3" key="2">
    <citation type="submission" date="2020-03" db="EMBL/GenBank/DDBJ databases">
        <title>Walnut 2.0.</title>
        <authorList>
            <person name="Marrano A."/>
            <person name="Britton M."/>
            <person name="Zimin A.V."/>
            <person name="Zaini P.A."/>
            <person name="Workman R."/>
            <person name="Puiu D."/>
            <person name="Bianco L."/>
            <person name="Allen B.J."/>
            <person name="Troggio M."/>
            <person name="Leslie C.A."/>
            <person name="Timp W."/>
            <person name="Dendekar A."/>
            <person name="Salzberg S.L."/>
            <person name="Neale D.B."/>
        </authorList>
    </citation>
    <scope>NUCLEOTIDE SEQUENCE</scope>
    <source>
        <tissue evidence="3">Leaves</tissue>
    </source>
</reference>
<sequence length="516" mass="60454">PPQYTQYRLRVAVIIEVKSLHTAVNIGIQSLRTPSTMEISFFEKGETNRANDQKPIKEFAQKDLDIIDEQVTKYSEEAIKLKEEAHRRNTSYIYRVLPRLKDINGSSLYEPNMVSIGPYYYKQRKEKFQMAEDCKRKCFGSLLAKKTLDKDKQIDMYKRWLQRIGQLEEKIRNCYSEKFDVDGIEFLEMMVVDACFIMEIIEMFRTGTSKAVQYSSESDLGALAWMVPYFYRDFLLLENQIPFFVLEEIYALTHDKSVNTINSGSDLMLAALRFFKNGMKKSGFSIIYGYWRINLFEFDTVVLHLLDLVRRSLIPASNIRQRQIGPLVDSPFIHCISKLRLAGIKVSRRKAQSFLEVKFKRGVIEMPNIAIDDFMRCLLLNSVAFEQCHQRSSKYFTAYATFLDCLMNTKEDVEYLRERNVLDINYLAEDSDVAQFINRAGKDLVLNDDNGFYLQKLFADVEKHYQKRWKWKWASFKREYFDKPWLLLSAAGGILLVLATSFQAVMAFLTYKYKNC</sequence>
<evidence type="ECO:0000256" key="1">
    <source>
        <dbReference type="SAM" id="Coils"/>
    </source>
</evidence>
<dbReference type="PANTHER" id="PTHR31170">
    <property type="entry name" value="BNAC04G53230D PROTEIN"/>
    <property type="match status" value="1"/>
</dbReference>
<feature type="non-terminal residue" evidence="3">
    <location>
        <position position="1"/>
    </location>
</feature>
<feature type="transmembrane region" description="Helical" evidence="2">
    <location>
        <begin position="485"/>
        <end position="511"/>
    </location>
</feature>
<evidence type="ECO:0000313" key="3">
    <source>
        <dbReference type="EMBL" id="KAF5444909.1"/>
    </source>
</evidence>
<dbReference type="Proteomes" id="UP000619265">
    <property type="component" value="Unassembled WGS sequence"/>
</dbReference>
<dbReference type="InterPro" id="IPR004158">
    <property type="entry name" value="DUF247_pln"/>
</dbReference>
<gene>
    <name evidence="3" type="ORF">F2P56_034001</name>
</gene>
<organism evidence="3 4">
    <name type="scientific">Juglans regia</name>
    <name type="common">English walnut</name>
    <dbReference type="NCBI Taxonomy" id="51240"/>
    <lineage>
        <taxon>Eukaryota</taxon>
        <taxon>Viridiplantae</taxon>
        <taxon>Streptophyta</taxon>
        <taxon>Embryophyta</taxon>
        <taxon>Tracheophyta</taxon>
        <taxon>Spermatophyta</taxon>
        <taxon>Magnoliopsida</taxon>
        <taxon>eudicotyledons</taxon>
        <taxon>Gunneridae</taxon>
        <taxon>Pentapetalae</taxon>
        <taxon>rosids</taxon>
        <taxon>fabids</taxon>
        <taxon>Fagales</taxon>
        <taxon>Juglandaceae</taxon>
        <taxon>Juglans</taxon>
    </lineage>
</organism>
<dbReference type="Pfam" id="PF03140">
    <property type="entry name" value="DUF247"/>
    <property type="match status" value="1"/>
</dbReference>
<keyword evidence="2" id="KW-1133">Transmembrane helix</keyword>
<reference evidence="3" key="1">
    <citation type="submission" date="2015-10" db="EMBL/GenBank/DDBJ databases">
        <authorList>
            <person name="Martinez-Garcia P.J."/>
            <person name="Crepeau M.W."/>
            <person name="Puiu D."/>
            <person name="Gonzalez-Ibeas D."/>
            <person name="Whalen J."/>
            <person name="Stevens K."/>
            <person name="Paul R."/>
            <person name="Butterfield T."/>
            <person name="Britton M."/>
            <person name="Reagan R."/>
            <person name="Chakraborty S."/>
            <person name="Walawage S.L."/>
            <person name="Vasquez-Gross H.A."/>
            <person name="Cardeno C."/>
            <person name="Famula R."/>
            <person name="Pratt K."/>
            <person name="Kuruganti S."/>
            <person name="Aradhya M.K."/>
            <person name="Leslie C.A."/>
            <person name="Dandekar A.M."/>
            <person name="Salzberg S.L."/>
            <person name="Wegrzyn J.L."/>
            <person name="Langley C.H."/>
            <person name="Neale D.B."/>
        </authorList>
    </citation>
    <scope>NUCLEOTIDE SEQUENCE</scope>
    <source>
        <tissue evidence="3">Leaves</tissue>
    </source>
</reference>
<dbReference type="EMBL" id="LIHL02000015">
    <property type="protein sequence ID" value="KAF5444909.1"/>
    <property type="molecule type" value="Genomic_DNA"/>
</dbReference>
<evidence type="ECO:0000256" key="2">
    <source>
        <dbReference type="SAM" id="Phobius"/>
    </source>
</evidence>
<comment type="caution">
    <text evidence="3">The sequence shown here is derived from an EMBL/GenBank/DDBJ whole genome shotgun (WGS) entry which is preliminary data.</text>
</comment>
<dbReference type="PANTHER" id="PTHR31170:SF25">
    <property type="entry name" value="BNAA09G04570D PROTEIN"/>
    <property type="match status" value="1"/>
</dbReference>
<protein>
    <submittedName>
        <fullName evidence="3">Uncharacterized protein</fullName>
    </submittedName>
</protein>
<proteinExistence type="predicted"/>
<keyword evidence="2" id="KW-0812">Transmembrane</keyword>
<dbReference type="AlphaFoldDB" id="A0A833WTX0"/>
<dbReference type="Gramene" id="Jr15_04690_p1">
    <property type="protein sequence ID" value="cds.Jr15_04690_p1"/>
    <property type="gene ID" value="Jr15_04690"/>
</dbReference>
<feature type="coiled-coil region" evidence="1">
    <location>
        <begin position="57"/>
        <end position="84"/>
    </location>
</feature>
<keyword evidence="1" id="KW-0175">Coiled coil</keyword>
<keyword evidence="2" id="KW-0472">Membrane</keyword>
<name>A0A833WTX0_JUGRE</name>
<accession>A0A833WTX0</accession>
<evidence type="ECO:0000313" key="4">
    <source>
        <dbReference type="Proteomes" id="UP000619265"/>
    </source>
</evidence>